<proteinExistence type="predicted"/>
<keyword evidence="2" id="KW-1185">Reference proteome</keyword>
<name>A0A4Y2W2Z6_ARAVE</name>
<dbReference type="EMBL" id="BGPR01054098">
    <property type="protein sequence ID" value="GBO30894.1"/>
    <property type="molecule type" value="Genomic_DNA"/>
</dbReference>
<dbReference type="AlphaFoldDB" id="A0A4Y2W2Z6"/>
<dbReference type="Proteomes" id="UP000499080">
    <property type="component" value="Unassembled WGS sequence"/>
</dbReference>
<organism evidence="1 2">
    <name type="scientific">Araneus ventricosus</name>
    <name type="common">Orbweaver spider</name>
    <name type="synonym">Epeira ventricosa</name>
    <dbReference type="NCBI Taxonomy" id="182803"/>
    <lineage>
        <taxon>Eukaryota</taxon>
        <taxon>Metazoa</taxon>
        <taxon>Ecdysozoa</taxon>
        <taxon>Arthropoda</taxon>
        <taxon>Chelicerata</taxon>
        <taxon>Arachnida</taxon>
        <taxon>Araneae</taxon>
        <taxon>Araneomorphae</taxon>
        <taxon>Entelegynae</taxon>
        <taxon>Araneoidea</taxon>
        <taxon>Araneidae</taxon>
        <taxon>Araneus</taxon>
    </lineage>
</organism>
<gene>
    <name evidence="1" type="ORF">AVEN_259627_1</name>
</gene>
<evidence type="ECO:0000313" key="1">
    <source>
        <dbReference type="EMBL" id="GBO30894.1"/>
    </source>
</evidence>
<sequence length="111" mass="12499">MNRRVNFTQKYYVAVTYRNFKRVISILPWHSGTLNDSHCNSSTTESGVLVAITGHGPTRPEGGTYYHLWGNTTATTTVPRRSENPLIYMAASHPRTHSSRLQGEANVTYDQ</sequence>
<evidence type="ECO:0000313" key="2">
    <source>
        <dbReference type="Proteomes" id="UP000499080"/>
    </source>
</evidence>
<accession>A0A4Y2W2Z6</accession>
<reference evidence="1 2" key="1">
    <citation type="journal article" date="2019" name="Sci. Rep.">
        <title>Orb-weaving spider Araneus ventricosus genome elucidates the spidroin gene catalogue.</title>
        <authorList>
            <person name="Kono N."/>
            <person name="Nakamura H."/>
            <person name="Ohtoshi R."/>
            <person name="Moran D.A.P."/>
            <person name="Shinohara A."/>
            <person name="Yoshida Y."/>
            <person name="Fujiwara M."/>
            <person name="Mori M."/>
            <person name="Tomita M."/>
            <person name="Arakawa K."/>
        </authorList>
    </citation>
    <scope>NUCLEOTIDE SEQUENCE [LARGE SCALE GENOMIC DNA]</scope>
</reference>
<comment type="caution">
    <text evidence="1">The sequence shown here is derived from an EMBL/GenBank/DDBJ whole genome shotgun (WGS) entry which is preliminary data.</text>
</comment>
<protein>
    <submittedName>
        <fullName evidence="1">Uncharacterized protein</fullName>
    </submittedName>
</protein>